<evidence type="ECO:0000256" key="4">
    <source>
        <dbReference type="SAM" id="MobiDB-lite"/>
    </source>
</evidence>
<dbReference type="SUPFAM" id="SSF54686">
    <property type="entry name" value="Ribosomal protein L16p/L10e"/>
    <property type="match status" value="1"/>
</dbReference>
<evidence type="ECO:0000256" key="3">
    <source>
        <dbReference type="ARBA" id="ARBA00023274"/>
    </source>
</evidence>
<dbReference type="InterPro" id="IPR047873">
    <property type="entry name" value="Ribosomal_uL16"/>
</dbReference>
<reference evidence="6" key="1">
    <citation type="journal article" date="2019" name="IScience">
        <title>Narwhal Genome Reveals Long-Term Low Genetic Diversity despite Current Large Abundance Size.</title>
        <authorList>
            <person name="Westbury M.V."/>
            <person name="Petersen B."/>
            <person name="Garde E."/>
            <person name="Heide-Jorgensen M.P."/>
            <person name="Lorenzen E.D."/>
        </authorList>
    </citation>
    <scope>NUCLEOTIDE SEQUENCE [LARGE SCALE GENOMIC DNA]</scope>
</reference>
<evidence type="ECO:0000256" key="2">
    <source>
        <dbReference type="ARBA" id="ARBA00022980"/>
    </source>
</evidence>
<organism evidence="5 6">
    <name type="scientific">Monodon monoceros</name>
    <name type="common">Narwhal</name>
    <name type="synonym">Ceratodon monodon</name>
    <dbReference type="NCBI Taxonomy" id="40151"/>
    <lineage>
        <taxon>Eukaryota</taxon>
        <taxon>Metazoa</taxon>
        <taxon>Chordata</taxon>
        <taxon>Craniata</taxon>
        <taxon>Vertebrata</taxon>
        <taxon>Euteleostomi</taxon>
        <taxon>Mammalia</taxon>
        <taxon>Eutheria</taxon>
        <taxon>Laurasiatheria</taxon>
        <taxon>Artiodactyla</taxon>
        <taxon>Whippomorpha</taxon>
        <taxon>Cetacea</taxon>
        <taxon>Odontoceti</taxon>
        <taxon>Monodontidae</taxon>
        <taxon>Monodon</taxon>
    </lineage>
</organism>
<dbReference type="GO" id="GO:0005840">
    <property type="term" value="C:ribosome"/>
    <property type="evidence" value="ECO:0007669"/>
    <property type="project" value="UniProtKB-KW"/>
</dbReference>
<dbReference type="GO" id="GO:0003735">
    <property type="term" value="F:structural constituent of ribosome"/>
    <property type="evidence" value="ECO:0007669"/>
    <property type="project" value="InterPro"/>
</dbReference>
<dbReference type="GO" id="GO:0006412">
    <property type="term" value="P:translation"/>
    <property type="evidence" value="ECO:0007669"/>
    <property type="project" value="InterPro"/>
</dbReference>
<dbReference type="GO" id="GO:1990904">
    <property type="term" value="C:ribonucleoprotein complex"/>
    <property type="evidence" value="ECO:0007669"/>
    <property type="project" value="UniProtKB-KW"/>
</dbReference>
<dbReference type="InterPro" id="IPR036920">
    <property type="entry name" value="Ribosomal_uL16_sf"/>
</dbReference>
<dbReference type="EMBL" id="RWIC01001762">
    <property type="protein sequence ID" value="TKC34680.1"/>
    <property type="molecule type" value="Genomic_DNA"/>
</dbReference>
<dbReference type="Gene3D" id="3.30.60.300">
    <property type="match status" value="1"/>
</dbReference>
<dbReference type="AlphaFoldDB" id="A0A4V5P5S1"/>
<sequence>MASDEDEQLCSEALEAARVCANEDQVKRRGKDAVHIRVQPHPSHVIRTNRMLSCAGADGLQTGMQGASGKPRAQWPGSTLAKSQCHPHQAAEQAACDRGPPQGQVQVPWPPQILLICKMWGLMKFNADEFEITVAETQLTPDGCGVEYTPNRGPWTRSGPCPRDSLGAVPPYVCPPIHPTFLSNKKRCHGCKRKVGKILFREKI</sequence>
<feature type="region of interest" description="Disordered" evidence="4">
    <location>
        <begin position="64"/>
        <end position="86"/>
    </location>
</feature>
<comment type="caution">
    <text evidence="5">The sequence shown here is derived from an EMBL/GenBank/DDBJ whole genome shotgun (WGS) entry which is preliminary data.</text>
</comment>
<protein>
    <submittedName>
        <fullName evidence="5">Uncharacterized protein</fullName>
    </submittedName>
</protein>
<evidence type="ECO:0000313" key="6">
    <source>
        <dbReference type="Proteomes" id="UP000308365"/>
    </source>
</evidence>
<keyword evidence="2" id="KW-0689">Ribosomal protein</keyword>
<dbReference type="Pfam" id="PF00252">
    <property type="entry name" value="Ribosomal_L16"/>
    <property type="match status" value="1"/>
</dbReference>
<dbReference type="Gene3D" id="3.90.1170.10">
    <property type="entry name" value="Ribosomal protein L10e/L16"/>
    <property type="match status" value="1"/>
</dbReference>
<evidence type="ECO:0000313" key="5">
    <source>
        <dbReference type="EMBL" id="TKC34680.1"/>
    </source>
</evidence>
<proteinExistence type="inferred from homology"/>
<name>A0A4V5P5S1_MONMO</name>
<dbReference type="InterPro" id="IPR001197">
    <property type="entry name" value="Ribosomal_uL16_euk_arch"/>
</dbReference>
<keyword evidence="3" id="KW-0687">Ribonucleoprotein</keyword>
<evidence type="ECO:0000256" key="1">
    <source>
        <dbReference type="ARBA" id="ARBA00008931"/>
    </source>
</evidence>
<dbReference type="PANTHER" id="PTHR11726">
    <property type="entry name" value="60S RIBOSOMAL PROTEIN L10"/>
    <property type="match status" value="1"/>
</dbReference>
<dbReference type="Proteomes" id="UP000308365">
    <property type="component" value="Unassembled WGS sequence"/>
</dbReference>
<gene>
    <name evidence="5" type="ORF">EI555_010414</name>
</gene>
<comment type="similarity">
    <text evidence="1">Belongs to the universal ribosomal protein uL16 family.</text>
</comment>
<accession>A0A4V5P5S1</accession>